<dbReference type="InParanoid" id="A7T5I5"/>
<dbReference type="SMART" id="SM00185">
    <property type="entry name" value="ARM"/>
    <property type="match status" value="4"/>
</dbReference>
<dbReference type="AlphaFoldDB" id="A7T5I5"/>
<organism evidence="1 2">
    <name type="scientific">Nematostella vectensis</name>
    <name type="common">Starlet sea anemone</name>
    <dbReference type="NCBI Taxonomy" id="45351"/>
    <lineage>
        <taxon>Eukaryota</taxon>
        <taxon>Metazoa</taxon>
        <taxon>Cnidaria</taxon>
        <taxon>Anthozoa</taxon>
        <taxon>Hexacorallia</taxon>
        <taxon>Actiniaria</taxon>
        <taxon>Edwardsiidae</taxon>
        <taxon>Nematostella</taxon>
    </lineage>
</organism>
<dbReference type="KEGG" id="nve:5499249"/>
<evidence type="ECO:0000313" key="1">
    <source>
        <dbReference type="EMBL" id="EDO28776.1"/>
    </source>
</evidence>
<dbReference type="SUPFAM" id="SSF48371">
    <property type="entry name" value="ARM repeat"/>
    <property type="match status" value="1"/>
</dbReference>
<gene>
    <name evidence="1" type="ORF">NEMVEDRAFT_v1g41056</name>
</gene>
<dbReference type="PhylomeDB" id="A7T5I5"/>
<keyword evidence="2" id="KW-1185">Reference proteome</keyword>
<reference evidence="1 2" key="1">
    <citation type="journal article" date="2007" name="Science">
        <title>Sea anemone genome reveals ancestral eumetazoan gene repertoire and genomic organization.</title>
        <authorList>
            <person name="Putnam N.H."/>
            <person name="Srivastava M."/>
            <person name="Hellsten U."/>
            <person name="Dirks B."/>
            <person name="Chapman J."/>
            <person name="Salamov A."/>
            <person name="Terry A."/>
            <person name="Shapiro H."/>
            <person name="Lindquist E."/>
            <person name="Kapitonov V.V."/>
            <person name="Jurka J."/>
            <person name="Genikhovich G."/>
            <person name="Grigoriev I.V."/>
            <person name="Lucas S.M."/>
            <person name="Steele R.E."/>
            <person name="Finnerty J.R."/>
            <person name="Technau U."/>
            <person name="Martindale M.Q."/>
            <person name="Rokhsar D.S."/>
        </authorList>
    </citation>
    <scope>NUCLEOTIDE SEQUENCE [LARGE SCALE GENOMIC DNA]</scope>
    <source>
        <strain evidence="2">CH2 X CH6</strain>
    </source>
</reference>
<sequence length="277" mass="30827">EIVVRVCFILGNLTSKSDEARSQLFNTKGCLSTLLSILVAYFSLDAKVSNKDKSESRSENIEDVLVKVIRVIANLSIHYEVGQAIADSQQCISVLLDILNVKQVEDSEELVLNTVATLNNLSFYNNGTSLITQRKLQITQSLMSMLLPENMDAMVEACRVFGNLSRDRDVRMLLAENKVDEILIALLDAGERETVFTACGVLINLMTDGVTRPKLKEEGGIKKLIDVLGDYGKNDWQLSAMVEIELMWNYSGEITTSSATFGEEETLELIDILSEYL</sequence>
<dbReference type="GO" id="GO:0044782">
    <property type="term" value="P:cilium organization"/>
    <property type="evidence" value="ECO:0000318"/>
    <property type="project" value="GO_Central"/>
</dbReference>
<dbReference type="PANTHER" id="PTHR21356:SF1">
    <property type="entry name" value="ARMADILLO REPEAT-CONTAINING PROTEIN 2"/>
    <property type="match status" value="1"/>
</dbReference>
<feature type="non-terminal residue" evidence="1">
    <location>
        <position position="277"/>
    </location>
</feature>
<dbReference type="Gene3D" id="1.25.10.10">
    <property type="entry name" value="Leucine-rich Repeat Variant"/>
    <property type="match status" value="1"/>
</dbReference>
<accession>A7T5I5</accession>
<dbReference type="EMBL" id="DS471196">
    <property type="protein sequence ID" value="EDO28776.1"/>
    <property type="molecule type" value="Genomic_DNA"/>
</dbReference>
<proteinExistence type="predicted"/>
<dbReference type="InterPro" id="IPR038905">
    <property type="entry name" value="ARMC2"/>
</dbReference>
<dbReference type="PANTHER" id="PTHR21356">
    <property type="entry name" value="ARMADILLO REPEAT CONTAINING 2"/>
    <property type="match status" value="1"/>
</dbReference>
<evidence type="ECO:0008006" key="3">
    <source>
        <dbReference type="Google" id="ProtNLM"/>
    </source>
</evidence>
<feature type="non-terminal residue" evidence="1">
    <location>
        <position position="1"/>
    </location>
</feature>
<dbReference type="InterPro" id="IPR011989">
    <property type="entry name" value="ARM-like"/>
</dbReference>
<dbReference type="InterPro" id="IPR016024">
    <property type="entry name" value="ARM-type_fold"/>
</dbReference>
<name>A7T5I5_NEMVE</name>
<protein>
    <recommendedName>
        <fullName evidence="3">Armadillo repeat-containing protein 2</fullName>
    </recommendedName>
</protein>
<evidence type="ECO:0000313" key="2">
    <source>
        <dbReference type="Proteomes" id="UP000001593"/>
    </source>
</evidence>
<dbReference type="InterPro" id="IPR000225">
    <property type="entry name" value="Armadillo"/>
</dbReference>
<dbReference type="Proteomes" id="UP000001593">
    <property type="component" value="Unassembled WGS sequence"/>
</dbReference>
<dbReference type="HOGENOM" id="CLU_817168_0_0_1"/>
<dbReference type="eggNOG" id="KOG1048">
    <property type="taxonomic scope" value="Eukaryota"/>
</dbReference>
<dbReference type="STRING" id="45351.A7T5I5"/>